<sequence length="68" mass="7695">MADDLPGSPSRKKNGQEKYPKKSNEIQPRWTRRHIHQSMEDNVIRRKVEKILGHVGGQCTRGKGSANG</sequence>
<evidence type="ECO:0000313" key="2">
    <source>
        <dbReference type="EMBL" id="CAK7338895.1"/>
    </source>
</evidence>
<name>A0AAV1RQC6_9ROSI</name>
<dbReference type="AlphaFoldDB" id="A0AAV1RQC6"/>
<organism evidence="2 3">
    <name type="scientific">Dovyalis caffra</name>
    <dbReference type="NCBI Taxonomy" id="77055"/>
    <lineage>
        <taxon>Eukaryota</taxon>
        <taxon>Viridiplantae</taxon>
        <taxon>Streptophyta</taxon>
        <taxon>Embryophyta</taxon>
        <taxon>Tracheophyta</taxon>
        <taxon>Spermatophyta</taxon>
        <taxon>Magnoliopsida</taxon>
        <taxon>eudicotyledons</taxon>
        <taxon>Gunneridae</taxon>
        <taxon>Pentapetalae</taxon>
        <taxon>rosids</taxon>
        <taxon>fabids</taxon>
        <taxon>Malpighiales</taxon>
        <taxon>Salicaceae</taxon>
        <taxon>Flacourtieae</taxon>
        <taxon>Dovyalis</taxon>
    </lineage>
</organism>
<dbReference type="EMBL" id="CAWUPB010001156">
    <property type="protein sequence ID" value="CAK7338895.1"/>
    <property type="molecule type" value="Genomic_DNA"/>
</dbReference>
<gene>
    <name evidence="2" type="ORF">DCAF_LOCUS13943</name>
</gene>
<evidence type="ECO:0000256" key="1">
    <source>
        <dbReference type="SAM" id="MobiDB-lite"/>
    </source>
</evidence>
<keyword evidence="3" id="KW-1185">Reference proteome</keyword>
<feature type="region of interest" description="Disordered" evidence="1">
    <location>
        <begin position="1"/>
        <end position="33"/>
    </location>
</feature>
<dbReference type="Proteomes" id="UP001314170">
    <property type="component" value="Unassembled WGS sequence"/>
</dbReference>
<proteinExistence type="predicted"/>
<accession>A0AAV1RQC6</accession>
<protein>
    <submittedName>
        <fullName evidence="2">Uncharacterized protein</fullName>
    </submittedName>
</protein>
<feature type="compositionally biased region" description="Basic and acidic residues" evidence="1">
    <location>
        <begin position="14"/>
        <end position="24"/>
    </location>
</feature>
<evidence type="ECO:0000313" key="3">
    <source>
        <dbReference type="Proteomes" id="UP001314170"/>
    </source>
</evidence>
<reference evidence="2 3" key="1">
    <citation type="submission" date="2024-01" db="EMBL/GenBank/DDBJ databases">
        <authorList>
            <person name="Waweru B."/>
        </authorList>
    </citation>
    <scope>NUCLEOTIDE SEQUENCE [LARGE SCALE GENOMIC DNA]</scope>
</reference>
<comment type="caution">
    <text evidence="2">The sequence shown here is derived from an EMBL/GenBank/DDBJ whole genome shotgun (WGS) entry which is preliminary data.</text>
</comment>